<proteinExistence type="predicted"/>
<accession>A0A6J7F3I8</accession>
<dbReference type="AlphaFoldDB" id="A0A6J7F3I8"/>
<dbReference type="EMBL" id="CAFBMC010000008">
    <property type="protein sequence ID" value="CAB4890087.1"/>
    <property type="molecule type" value="Genomic_DNA"/>
</dbReference>
<evidence type="ECO:0000313" key="1">
    <source>
        <dbReference type="EMBL" id="CAB4890087.1"/>
    </source>
</evidence>
<reference evidence="1" key="1">
    <citation type="submission" date="2020-05" db="EMBL/GenBank/DDBJ databases">
        <authorList>
            <person name="Chiriac C."/>
            <person name="Salcher M."/>
            <person name="Ghai R."/>
            <person name="Kavagutti S V."/>
        </authorList>
    </citation>
    <scope>NUCLEOTIDE SEQUENCE</scope>
</reference>
<sequence>MITAGAWTKTGVAVILELTSEVKGKTLTLKAPIDSTDLTIDSAGAVLTMTIGLDRVKSGGFLLDLGLGAFLSSYGAKELLFVGSGPAGVDPLLVGGVATSGRVAVDLELELRPQEFTEAEMVLEVRGTAVFEDVEVPIPGIGRLSDLTLQVWGLITMTPVA</sequence>
<gene>
    <name evidence="1" type="ORF">UFOPK3495_00291</name>
</gene>
<protein>
    <submittedName>
        <fullName evidence="1">Unannotated protein</fullName>
    </submittedName>
</protein>
<organism evidence="1">
    <name type="scientific">freshwater metagenome</name>
    <dbReference type="NCBI Taxonomy" id="449393"/>
    <lineage>
        <taxon>unclassified sequences</taxon>
        <taxon>metagenomes</taxon>
        <taxon>ecological metagenomes</taxon>
    </lineage>
</organism>
<name>A0A6J7F3I8_9ZZZZ</name>